<dbReference type="Proteomes" id="UP001064048">
    <property type="component" value="Chromosome 17"/>
</dbReference>
<name>A0ACC0KJB4_CHOFU</name>
<comment type="caution">
    <text evidence="1">The sequence shown here is derived from an EMBL/GenBank/DDBJ whole genome shotgun (WGS) entry which is preliminary data.</text>
</comment>
<evidence type="ECO:0000313" key="2">
    <source>
        <dbReference type="Proteomes" id="UP001064048"/>
    </source>
</evidence>
<organism evidence="1 2">
    <name type="scientific">Choristoneura fumiferana</name>
    <name type="common">Spruce budworm moth</name>
    <name type="synonym">Archips fumiferana</name>
    <dbReference type="NCBI Taxonomy" id="7141"/>
    <lineage>
        <taxon>Eukaryota</taxon>
        <taxon>Metazoa</taxon>
        <taxon>Ecdysozoa</taxon>
        <taxon>Arthropoda</taxon>
        <taxon>Hexapoda</taxon>
        <taxon>Insecta</taxon>
        <taxon>Pterygota</taxon>
        <taxon>Neoptera</taxon>
        <taxon>Endopterygota</taxon>
        <taxon>Lepidoptera</taxon>
        <taxon>Glossata</taxon>
        <taxon>Ditrysia</taxon>
        <taxon>Tortricoidea</taxon>
        <taxon>Tortricidae</taxon>
        <taxon>Tortricinae</taxon>
        <taxon>Choristoneura</taxon>
    </lineage>
</organism>
<accession>A0ACC0KJB4</accession>
<proteinExistence type="predicted"/>
<protein>
    <submittedName>
        <fullName evidence="1">Uncharacterized protein</fullName>
    </submittedName>
</protein>
<evidence type="ECO:0000313" key="1">
    <source>
        <dbReference type="EMBL" id="KAI8436513.1"/>
    </source>
</evidence>
<keyword evidence="2" id="KW-1185">Reference proteome</keyword>
<dbReference type="EMBL" id="CM046117">
    <property type="protein sequence ID" value="KAI8436513.1"/>
    <property type="molecule type" value="Genomic_DNA"/>
</dbReference>
<reference evidence="1 2" key="1">
    <citation type="journal article" date="2022" name="Genome Biol. Evol.">
        <title>The Spruce Budworm Genome: Reconstructing the Evolutionary History of Antifreeze Proteins.</title>
        <authorList>
            <person name="Beliveau C."/>
            <person name="Gagne P."/>
            <person name="Picq S."/>
            <person name="Vernygora O."/>
            <person name="Keeling C.I."/>
            <person name="Pinkney K."/>
            <person name="Doucet D."/>
            <person name="Wen F."/>
            <person name="Johnston J.S."/>
            <person name="Maaroufi H."/>
            <person name="Boyle B."/>
            <person name="Laroche J."/>
            <person name="Dewar K."/>
            <person name="Juretic N."/>
            <person name="Blackburn G."/>
            <person name="Nisole A."/>
            <person name="Brunet B."/>
            <person name="Brandao M."/>
            <person name="Lumley L."/>
            <person name="Duan J."/>
            <person name="Quan G."/>
            <person name="Lucarotti C.J."/>
            <person name="Roe A.D."/>
            <person name="Sperling F.A.H."/>
            <person name="Levesque R.C."/>
            <person name="Cusson M."/>
        </authorList>
    </citation>
    <scope>NUCLEOTIDE SEQUENCE [LARGE SCALE GENOMIC DNA]</scope>
    <source>
        <strain evidence="1">Glfc:IPQL:Cfum</strain>
    </source>
</reference>
<sequence length="358" mass="40277">MKTNASLLHIGHRKPSTCLDTHGAFEFIDPIPMDIRPQFFMTHIPMAIPQPQSMTKYKPQSSTTPELQRPSDSVTPKPSGPEIPQELTFAQRVDQYHKDFGTENVVEYEYVPSLSLYRQRVWMHRDVVAVDRHLTPLSLANENWRSPMVMSTEDRKNVWKSKELHGVLQGPNRPDVDLLASVTWLRFGTSLGTEGFVCAIADEVIMTNTTEVYPEDVRSTFGRACRRPGESLRHIISGCSHLANVPHPSPHHLDRASPGRGVKGELRYLRDYSPPACRRVDAAVKPRTVIIRSTSPRRRAGGMLAANDHRGTAACSLRVRRVRAGFPLLRETAGKNASVHKLLRHSNAGLHLVDFHPF</sequence>
<gene>
    <name evidence="1" type="ORF">MSG28_010058</name>
</gene>